<keyword evidence="3" id="KW-1185">Reference proteome</keyword>
<accession>A0ABV4KEM1</accession>
<comment type="caution">
    <text evidence="2">The sequence shown here is derived from an EMBL/GenBank/DDBJ whole genome shotgun (WGS) entry which is preliminary data.</text>
</comment>
<evidence type="ECO:0000313" key="3">
    <source>
        <dbReference type="Proteomes" id="UP001568894"/>
    </source>
</evidence>
<evidence type="ECO:0000259" key="1">
    <source>
        <dbReference type="Pfam" id="PF12728"/>
    </source>
</evidence>
<dbReference type="InterPro" id="IPR041657">
    <property type="entry name" value="HTH_17"/>
</dbReference>
<feature type="domain" description="Helix-turn-helix" evidence="1">
    <location>
        <begin position="28"/>
        <end position="77"/>
    </location>
</feature>
<proteinExistence type="predicted"/>
<dbReference type="InterPro" id="IPR010093">
    <property type="entry name" value="SinI_DNA-bd"/>
</dbReference>
<gene>
    <name evidence="2" type="ORF">QO192_08780</name>
</gene>
<evidence type="ECO:0000313" key="2">
    <source>
        <dbReference type="EMBL" id="MEZ7515372.1"/>
    </source>
</evidence>
<name>A0ABV4KEM1_9FLAO</name>
<dbReference type="EMBL" id="JASMRN010000006">
    <property type="protein sequence ID" value="MEZ7515372.1"/>
    <property type="molecule type" value="Genomic_DNA"/>
</dbReference>
<dbReference type="NCBIfam" id="TIGR01764">
    <property type="entry name" value="excise"/>
    <property type="match status" value="1"/>
</dbReference>
<sequence length="94" mass="10980">MSNLQIEEKLFSIENSIQKLSLAVKPILSVEEAAVFLNMKPSYLYKLTSDKRITFFKPLGKLIYFKRVDLEAFLLRNESPSVSEQQSNENHWKK</sequence>
<reference evidence="2 3" key="1">
    <citation type="submission" date="2023-05" db="EMBL/GenBank/DDBJ databases">
        <title>Adaptations of aquatic viruses from atmosphere-close ecosystems of the Central Arctic Ocean.</title>
        <authorList>
            <person name="Rahlff J."/>
            <person name="Holmfeldt K."/>
        </authorList>
    </citation>
    <scope>NUCLEOTIDE SEQUENCE [LARGE SCALE GENOMIC DNA]</scope>
    <source>
        <strain evidence="2 3">Arc14</strain>
    </source>
</reference>
<protein>
    <submittedName>
        <fullName evidence="2">Helix-turn-helix domain-containing protein</fullName>
    </submittedName>
</protein>
<organism evidence="2 3">
    <name type="scientific">Flavobacterium frigidarium</name>
    <dbReference type="NCBI Taxonomy" id="99286"/>
    <lineage>
        <taxon>Bacteria</taxon>
        <taxon>Pseudomonadati</taxon>
        <taxon>Bacteroidota</taxon>
        <taxon>Flavobacteriia</taxon>
        <taxon>Flavobacteriales</taxon>
        <taxon>Flavobacteriaceae</taxon>
        <taxon>Flavobacterium</taxon>
    </lineage>
</organism>
<dbReference type="Pfam" id="PF12728">
    <property type="entry name" value="HTH_17"/>
    <property type="match status" value="1"/>
</dbReference>
<dbReference type="RefSeq" id="WP_158614763.1">
    <property type="nucleotide sequence ID" value="NZ_JASMRN010000006.1"/>
</dbReference>
<dbReference type="Proteomes" id="UP001568894">
    <property type="component" value="Unassembled WGS sequence"/>
</dbReference>